<gene>
    <name evidence="7 9" type="primary">tmk</name>
    <name evidence="9" type="ORF">QYE77_13385</name>
</gene>
<comment type="catalytic activity">
    <reaction evidence="7">
        <text>dTMP + ATP = dTDP + ADP</text>
        <dbReference type="Rhea" id="RHEA:13517"/>
        <dbReference type="ChEBI" id="CHEBI:30616"/>
        <dbReference type="ChEBI" id="CHEBI:58369"/>
        <dbReference type="ChEBI" id="CHEBI:63528"/>
        <dbReference type="ChEBI" id="CHEBI:456216"/>
        <dbReference type="EC" id="2.7.4.9"/>
    </reaction>
</comment>
<evidence type="ECO:0000256" key="2">
    <source>
        <dbReference type="ARBA" id="ARBA00022679"/>
    </source>
</evidence>
<dbReference type="SUPFAM" id="SSF52540">
    <property type="entry name" value="P-loop containing nucleoside triphosphate hydrolases"/>
    <property type="match status" value="1"/>
</dbReference>
<comment type="similarity">
    <text evidence="1 7">Belongs to the thymidylate kinase family.</text>
</comment>
<dbReference type="InterPro" id="IPR039430">
    <property type="entry name" value="Thymidylate_kin-like_dom"/>
</dbReference>
<dbReference type="InterPro" id="IPR018094">
    <property type="entry name" value="Thymidylate_kinase"/>
</dbReference>
<reference evidence="9 10" key="1">
    <citation type="submission" date="2023-07" db="EMBL/GenBank/DDBJ databases">
        <title>Novel species of Thermanaerothrix with wide hydrolytic capabilities.</title>
        <authorList>
            <person name="Zayulina K.S."/>
            <person name="Podosokorskaya O.A."/>
            <person name="Elcheninov A.G."/>
        </authorList>
    </citation>
    <scope>NUCLEOTIDE SEQUENCE [LARGE SCALE GENOMIC DNA]</scope>
    <source>
        <strain evidence="9 10">4228-RoL</strain>
    </source>
</reference>
<evidence type="ECO:0000256" key="3">
    <source>
        <dbReference type="ARBA" id="ARBA00022727"/>
    </source>
</evidence>
<accession>A0ABU3NSR5</accession>
<evidence type="ECO:0000256" key="5">
    <source>
        <dbReference type="ARBA" id="ARBA00022777"/>
    </source>
</evidence>
<keyword evidence="6 7" id="KW-0067">ATP-binding</keyword>
<evidence type="ECO:0000259" key="8">
    <source>
        <dbReference type="Pfam" id="PF02223"/>
    </source>
</evidence>
<name>A0ABU3NSR5_9CHLR</name>
<evidence type="ECO:0000313" key="9">
    <source>
        <dbReference type="EMBL" id="MDT8899253.1"/>
    </source>
</evidence>
<dbReference type="HAMAP" id="MF_00165">
    <property type="entry name" value="Thymidylate_kinase"/>
    <property type="match status" value="1"/>
</dbReference>
<evidence type="ECO:0000313" key="10">
    <source>
        <dbReference type="Proteomes" id="UP001254165"/>
    </source>
</evidence>
<organism evidence="9 10">
    <name type="scientific">Thermanaerothrix solaris</name>
    <dbReference type="NCBI Taxonomy" id="3058434"/>
    <lineage>
        <taxon>Bacteria</taxon>
        <taxon>Bacillati</taxon>
        <taxon>Chloroflexota</taxon>
        <taxon>Anaerolineae</taxon>
        <taxon>Anaerolineales</taxon>
        <taxon>Anaerolineaceae</taxon>
        <taxon>Thermanaerothrix</taxon>
    </lineage>
</organism>
<sequence>MLVPHSYRGKLIVVEGIDGSGKSTQIDLLYKWLKAQGKSVHFTEWNSSPLVKSTTRFGKKEKIFTPTTFSLIQATDFADRWENYLLPLLKAGVIVLADRYAFTAFARDVARGVSRSWVRNLYAFAPQPDLVFYFQVPVNVAVERILSGRAKLKYYEAGMDLGLSDNKVTSFRLFQQRIVNEYDAMIEEFGFTVIDGTLPVEMQQNLVRKTVRKLLRGWEGLPTPEKLAQRAREAYKARQSEVTHEEPVGAGVVMDEAAVITSTAHEEAA</sequence>
<dbReference type="PANTHER" id="PTHR10344">
    <property type="entry name" value="THYMIDYLATE KINASE"/>
    <property type="match status" value="1"/>
</dbReference>
<dbReference type="Proteomes" id="UP001254165">
    <property type="component" value="Unassembled WGS sequence"/>
</dbReference>
<evidence type="ECO:0000256" key="4">
    <source>
        <dbReference type="ARBA" id="ARBA00022741"/>
    </source>
</evidence>
<dbReference type="Gene3D" id="3.40.50.300">
    <property type="entry name" value="P-loop containing nucleotide triphosphate hydrolases"/>
    <property type="match status" value="1"/>
</dbReference>
<protein>
    <recommendedName>
        <fullName evidence="7">Thymidylate kinase</fullName>
        <ecNumber evidence="7">2.7.4.9</ecNumber>
    </recommendedName>
    <alternativeName>
        <fullName evidence="7">dTMP kinase</fullName>
    </alternativeName>
</protein>
<dbReference type="EC" id="2.7.4.9" evidence="7"/>
<dbReference type="GO" id="GO:0004798">
    <property type="term" value="F:dTMP kinase activity"/>
    <property type="evidence" value="ECO:0007669"/>
    <property type="project" value="UniProtKB-EC"/>
</dbReference>
<feature type="domain" description="Thymidylate kinase-like" evidence="8">
    <location>
        <begin position="14"/>
        <end position="201"/>
    </location>
</feature>
<keyword evidence="5 7" id="KW-0418">Kinase</keyword>
<evidence type="ECO:0000256" key="1">
    <source>
        <dbReference type="ARBA" id="ARBA00009776"/>
    </source>
</evidence>
<keyword evidence="3 7" id="KW-0545">Nucleotide biosynthesis</keyword>
<dbReference type="EMBL" id="JAUHMF010000002">
    <property type="protein sequence ID" value="MDT8899253.1"/>
    <property type="molecule type" value="Genomic_DNA"/>
</dbReference>
<proteinExistence type="inferred from homology"/>
<comment type="function">
    <text evidence="7">Phosphorylation of dTMP to form dTDP in both de novo and salvage pathways of dTTP synthesis.</text>
</comment>
<dbReference type="Pfam" id="PF02223">
    <property type="entry name" value="Thymidylate_kin"/>
    <property type="match status" value="1"/>
</dbReference>
<evidence type="ECO:0000256" key="6">
    <source>
        <dbReference type="ARBA" id="ARBA00022840"/>
    </source>
</evidence>
<feature type="binding site" evidence="7">
    <location>
        <begin position="16"/>
        <end position="23"/>
    </location>
    <ligand>
        <name>ATP</name>
        <dbReference type="ChEBI" id="CHEBI:30616"/>
    </ligand>
</feature>
<keyword evidence="2 7" id="KW-0808">Transferase</keyword>
<keyword evidence="4 7" id="KW-0547">Nucleotide-binding</keyword>
<dbReference type="RefSeq" id="WP_315625938.1">
    <property type="nucleotide sequence ID" value="NZ_JAUHMF010000002.1"/>
</dbReference>
<dbReference type="InterPro" id="IPR027417">
    <property type="entry name" value="P-loop_NTPase"/>
</dbReference>
<comment type="caution">
    <text evidence="9">The sequence shown here is derived from an EMBL/GenBank/DDBJ whole genome shotgun (WGS) entry which is preliminary data.</text>
</comment>
<dbReference type="CDD" id="cd01672">
    <property type="entry name" value="TMPK"/>
    <property type="match status" value="1"/>
</dbReference>
<keyword evidence="10" id="KW-1185">Reference proteome</keyword>
<evidence type="ECO:0000256" key="7">
    <source>
        <dbReference type="HAMAP-Rule" id="MF_00165"/>
    </source>
</evidence>
<dbReference type="NCBIfam" id="TIGR00041">
    <property type="entry name" value="DTMP_kinase"/>
    <property type="match status" value="1"/>
</dbReference>
<dbReference type="PANTHER" id="PTHR10344:SF1">
    <property type="entry name" value="THYMIDYLATE KINASE"/>
    <property type="match status" value="1"/>
</dbReference>